<evidence type="ECO:0000313" key="4">
    <source>
        <dbReference type="EMBL" id="KKU77134.1"/>
    </source>
</evidence>
<feature type="domain" description="OB" evidence="1">
    <location>
        <begin position="326"/>
        <end position="402"/>
    </location>
</feature>
<keyword evidence="4" id="KW-0239">DNA-directed DNA polymerase</keyword>
<gene>
    <name evidence="4" type="ORF">UY02_C0006G0001</name>
</gene>
<keyword evidence="4" id="KW-0548">Nucleotidyltransferase</keyword>
<dbReference type="AlphaFoldDB" id="A0A0G1T5Q6"/>
<dbReference type="InterPro" id="IPR004805">
    <property type="entry name" value="DnaE2/DnaE/PolC"/>
</dbReference>
<dbReference type="GO" id="GO:0003676">
    <property type="term" value="F:nucleic acid binding"/>
    <property type="evidence" value="ECO:0007669"/>
    <property type="project" value="InterPro"/>
</dbReference>
<dbReference type="PANTHER" id="PTHR32294">
    <property type="entry name" value="DNA POLYMERASE III SUBUNIT ALPHA"/>
    <property type="match status" value="1"/>
</dbReference>
<evidence type="ECO:0000259" key="2">
    <source>
        <dbReference type="Pfam" id="PF14579"/>
    </source>
</evidence>
<keyword evidence="4" id="KW-0808">Transferase</keyword>
<dbReference type="Pfam" id="PF01336">
    <property type="entry name" value="tRNA_anti-codon"/>
    <property type="match status" value="1"/>
</dbReference>
<dbReference type="EMBL" id="LCOK01000006">
    <property type="protein sequence ID" value="KKU77134.1"/>
    <property type="molecule type" value="Genomic_DNA"/>
</dbReference>
<dbReference type="Gene3D" id="2.40.50.140">
    <property type="entry name" value="Nucleic acid-binding proteins"/>
    <property type="match status" value="1"/>
</dbReference>
<evidence type="ECO:0000313" key="5">
    <source>
        <dbReference type="Proteomes" id="UP000034682"/>
    </source>
</evidence>
<comment type="caution">
    <text evidence="4">The sequence shown here is derived from an EMBL/GenBank/DDBJ whole genome shotgun (WGS) entry which is preliminary data.</text>
</comment>
<dbReference type="InterPro" id="IPR040982">
    <property type="entry name" value="DNA_pol3_finger"/>
</dbReference>
<dbReference type="Pfam" id="PF17657">
    <property type="entry name" value="DNA_pol3_finger"/>
    <property type="match status" value="1"/>
</dbReference>
<feature type="domain" description="DNA polymerase III alpha subunit finger" evidence="3">
    <location>
        <begin position="2"/>
        <end position="73"/>
    </location>
</feature>
<dbReference type="GO" id="GO:0003887">
    <property type="term" value="F:DNA-directed DNA polymerase activity"/>
    <property type="evidence" value="ECO:0007669"/>
    <property type="project" value="UniProtKB-KW"/>
</dbReference>
<dbReference type="CDD" id="cd04485">
    <property type="entry name" value="DnaE_OBF"/>
    <property type="match status" value="1"/>
</dbReference>
<dbReference type="GO" id="GO:0006260">
    <property type="term" value="P:DNA replication"/>
    <property type="evidence" value="ECO:0007669"/>
    <property type="project" value="InterPro"/>
</dbReference>
<dbReference type="Proteomes" id="UP000034682">
    <property type="component" value="Unassembled WGS sequence"/>
</dbReference>
<protein>
    <submittedName>
        <fullName evidence="4">DNA-directed DNA polymerase III alpha subunit</fullName>
    </submittedName>
</protein>
<reference evidence="4 5" key="1">
    <citation type="journal article" date="2015" name="Nature">
        <title>rRNA introns, odd ribosomes, and small enigmatic genomes across a large radiation of phyla.</title>
        <authorList>
            <person name="Brown C.T."/>
            <person name="Hug L.A."/>
            <person name="Thomas B.C."/>
            <person name="Sharon I."/>
            <person name="Castelle C.J."/>
            <person name="Singh A."/>
            <person name="Wilkins M.J."/>
            <person name="Williams K.H."/>
            <person name="Banfield J.F."/>
        </authorList>
    </citation>
    <scope>NUCLEOTIDE SEQUENCE [LARGE SCALE GENOMIC DNA]</scope>
</reference>
<dbReference type="PATRIC" id="fig|1618655.3.peg.143"/>
<organism evidence="4 5">
    <name type="scientific">Candidatus Giovannonibacteria bacterium GW2011_GWB1_47_6b</name>
    <dbReference type="NCBI Taxonomy" id="1618655"/>
    <lineage>
        <taxon>Bacteria</taxon>
        <taxon>Candidatus Giovannoniibacteriota</taxon>
    </lineage>
</organism>
<dbReference type="Gene3D" id="1.10.150.870">
    <property type="match status" value="1"/>
</dbReference>
<name>A0A0G1T5Q6_9BACT</name>
<dbReference type="Pfam" id="PF14579">
    <property type="entry name" value="HHH_6"/>
    <property type="match status" value="1"/>
</dbReference>
<evidence type="ECO:0000259" key="3">
    <source>
        <dbReference type="Pfam" id="PF17657"/>
    </source>
</evidence>
<dbReference type="InterPro" id="IPR029460">
    <property type="entry name" value="DNAPol_HHH"/>
</dbReference>
<dbReference type="GO" id="GO:0008408">
    <property type="term" value="F:3'-5' exonuclease activity"/>
    <property type="evidence" value="ECO:0007669"/>
    <property type="project" value="InterPro"/>
</dbReference>
<dbReference type="InterPro" id="IPR012340">
    <property type="entry name" value="NA-bd_OB-fold"/>
</dbReference>
<accession>A0A0G1T5Q6</accession>
<sequence length="403" mass="45109">RKKVEYLHPKLEPIFKNTYGIMIYQEQLMSAARMLANFTLSEADVLRKAVGKKIRKLLLEQKEKLIRGCIANNVPKEIAEQFWALVEPFDRYGFNRSHAACYATIAYQTAYLKAHYPVEFMSSLLNAEADDTDRLSFLMSECQRVGIKVLPPDINKSSANFIADNGNIRFGLTGVKNVGENIIAAIIDERQKSGPFENLVSLLNRVKHKDLNKKSLESLAKCGALDSFGIERNHILSNMDDIIKFSQALKKSHDSSQMGLFGSSVSSQSLRLKSAAPASSKEKLTWEKELLGLYVSDHPLNAYRTKMQELNVKPIKELIGLHNGWVNIGGIISKVQKIITKAGKPMVFAKVEDFSDNIEVVVFSDTLSQNTDVWQENKVVLVSGKISPRDGEAKLICDKATEL</sequence>
<feature type="domain" description="DNA polymerase helix-hairpin-helix motif" evidence="2">
    <location>
        <begin position="146"/>
        <end position="234"/>
    </location>
</feature>
<dbReference type="InterPro" id="IPR004365">
    <property type="entry name" value="NA-bd_OB_tRNA"/>
</dbReference>
<proteinExistence type="predicted"/>
<dbReference type="PANTHER" id="PTHR32294:SF0">
    <property type="entry name" value="DNA POLYMERASE III SUBUNIT ALPHA"/>
    <property type="match status" value="1"/>
</dbReference>
<feature type="non-terminal residue" evidence="4">
    <location>
        <position position="1"/>
    </location>
</feature>
<evidence type="ECO:0000259" key="1">
    <source>
        <dbReference type="Pfam" id="PF01336"/>
    </source>
</evidence>